<protein>
    <submittedName>
        <fullName evidence="2">Uncharacterized protein</fullName>
    </submittedName>
</protein>
<organism evidence="2 3">
    <name type="scientific">Iphiclides podalirius</name>
    <name type="common">scarce swallowtail</name>
    <dbReference type="NCBI Taxonomy" id="110791"/>
    <lineage>
        <taxon>Eukaryota</taxon>
        <taxon>Metazoa</taxon>
        <taxon>Ecdysozoa</taxon>
        <taxon>Arthropoda</taxon>
        <taxon>Hexapoda</taxon>
        <taxon>Insecta</taxon>
        <taxon>Pterygota</taxon>
        <taxon>Neoptera</taxon>
        <taxon>Endopterygota</taxon>
        <taxon>Lepidoptera</taxon>
        <taxon>Glossata</taxon>
        <taxon>Ditrysia</taxon>
        <taxon>Papilionoidea</taxon>
        <taxon>Papilionidae</taxon>
        <taxon>Papilioninae</taxon>
        <taxon>Iphiclides</taxon>
    </lineage>
</organism>
<name>A0ABN8HUY4_9NEOP</name>
<dbReference type="Proteomes" id="UP000837857">
    <property type="component" value="Chromosome 11"/>
</dbReference>
<feature type="region of interest" description="Disordered" evidence="1">
    <location>
        <begin position="1"/>
        <end position="20"/>
    </location>
</feature>
<sequence>MGAGATTGEAAGANTGAGSAGATALTIGGQQRGKLANRPFQMRAVEALELVKVLAEVAQGLATPVQAHMQGLAIPVQVQTQGLVDRVLVLRVAVEQVLVLRVAVEQVLVSGFAATEPGLVMQEQQLPLEVLLRVSTSPRSGSCKTEHTEQSVSI</sequence>
<evidence type="ECO:0000313" key="2">
    <source>
        <dbReference type="EMBL" id="CAH2039670.1"/>
    </source>
</evidence>
<accession>A0ABN8HUY4</accession>
<proteinExistence type="predicted"/>
<feature type="non-terminal residue" evidence="2">
    <location>
        <position position="1"/>
    </location>
</feature>
<evidence type="ECO:0000313" key="3">
    <source>
        <dbReference type="Proteomes" id="UP000837857"/>
    </source>
</evidence>
<gene>
    <name evidence="2" type="ORF">IPOD504_LOCUS1875</name>
</gene>
<keyword evidence="3" id="KW-1185">Reference proteome</keyword>
<evidence type="ECO:0000256" key="1">
    <source>
        <dbReference type="SAM" id="MobiDB-lite"/>
    </source>
</evidence>
<reference evidence="2" key="1">
    <citation type="submission" date="2022-03" db="EMBL/GenBank/DDBJ databases">
        <authorList>
            <person name="Martin H S."/>
        </authorList>
    </citation>
    <scope>NUCLEOTIDE SEQUENCE</scope>
</reference>
<dbReference type="EMBL" id="OW152823">
    <property type="protein sequence ID" value="CAH2039670.1"/>
    <property type="molecule type" value="Genomic_DNA"/>
</dbReference>